<dbReference type="Proteomes" id="UP000735302">
    <property type="component" value="Unassembled WGS sequence"/>
</dbReference>
<gene>
    <name evidence="2" type="ORF">PoB_004358200</name>
</gene>
<organism evidence="2 3">
    <name type="scientific">Plakobranchus ocellatus</name>
    <dbReference type="NCBI Taxonomy" id="259542"/>
    <lineage>
        <taxon>Eukaryota</taxon>
        <taxon>Metazoa</taxon>
        <taxon>Spiralia</taxon>
        <taxon>Lophotrochozoa</taxon>
        <taxon>Mollusca</taxon>
        <taxon>Gastropoda</taxon>
        <taxon>Heterobranchia</taxon>
        <taxon>Euthyneura</taxon>
        <taxon>Panpulmonata</taxon>
        <taxon>Sacoglossa</taxon>
        <taxon>Placobranchoidea</taxon>
        <taxon>Plakobranchidae</taxon>
        <taxon>Plakobranchus</taxon>
    </lineage>
</organism>
<reference evidence="2 3" key="1">
    <citation type="journal article" date="2021" name="Elife">
        <title>Chloroplast acquisition without the gene transfer in kleptoplastic sea slugs, Plakobranchus ocellatus.</title>
        <authorList>
            <person name="Maeda T."/>
            <person name="Takahashi S."/>
            <person name="Yoshida T."/>
            <person name="Shimamura S."/>
            <person name="Takaki Y."/>
            <person name="Nagai Y."/>
            <person name="Toyoda A."/>
            <person name="Suzuki Y."/>
            <person name="Arimoto A."/>
            <person name="Ishii H."/>
            <person name="Satoh N."/>
            <person name="Nishiyama T."/>
            <person name="Hasebe M."/>
            <person name="Maruyama T."/>
            <person name="Minagawa J."/>
            <person name="Obokata J."/>
            <person name="Shigenobu S."/>
        </authorList>
    </citation>
    <scope>NUCLEOTIDE SEQUENCE [LARGE SCALE GENOMIC DNA]</scope>
</reference>
<evidence type="ECO:0000313" key="2">
    <source>
        <dbReference type="EMBL" id="GFO17077.1"/>
    </source>
</evidence>
<proteinExistence type="predicted"/>
<keyword evidence="3" id="KW-1185">Reference proteome</keyword>
<feature type="region of interest" description="Disordered" evidence="1">
    <location>
        <begin position="1"/>
        <end position="31"/>
    </location>
</feature>
<comment type="caution">
    <text evidence="2">The sequence shown here is derived from an EMBL/GenBank/DDBJ whole genome shotgun (WGS) entry which is preliminary data.</text>
</comment>
<dbReference type="EMBL" id="BLXT01004727">
    <property type="protein sequence ID" value="GFO17077.1"/>
    <property type="molecule type" value="Genomic_DNA"/>
</dbReference>
<evidence type="ECO:0000313" key="3">
    <source>
        <dbReference type="Proteomes" id="UP000735302"/>
    </source>
</evidence>
<name>A0AAV4BCA5_9GAST</name>
<accession>A0AAV4BCA5</accession>
<dbReference type="AlphaFoldDB" id="A0AAV4BCA5"/>
<evidence type="ECO:0000256" key="1">
    <source>
        <dbReference type="SAM" id="MobiDB-lite"/>
    </source>
</evidence>
<feature type="region of interest" description="Disordered" evidence="1">
    <location>
        <begin position="111"/>
        <end position="130"/>
    </location>
</feature>
<sequence>MAIISDKGMPSRESDASQPQTLKQRNSDNLKHTLPINVRMQKQYRSYCTQCMSSYNLQDISRAGHFPRASQTPPAHLQKEERAILLLLTYARHEHEHGNQHAEFLVQSAHAKEGGGHSGRDAHNRKMKKSDEFNCGQLSRVLFST</sequence>
<protein>
    <submittedName>
        <fullName evidence="2">Uncharacterized protein</fullName>
    </submittedName>
</protein>